<gene>
    <name evidence="2" type="ORF">LTR97_010056</name>
</gene>
<dbReference type="Proteomes" id="UP001310594">
    <property type="component" value="Unassembled WGS sequence"/>
</dbReference>
<sequence>MKFIISLGSVIAAATALPTVDTVSKTTTLTLDSFESVGPSNGTYIPITHINTTPVNTTIRDFVGPATCANCGNGVSADIFYNAVDQFCSKAIGIGISAEHGAGNYVSVSGYVPYHDNPVEPSSGTIVLQIMAPGNPGCDVQYTGYEICMLNFGVPIDRCDGDSDIKHGGFAFDSCLSWYISATPEGCGTPTLDKKSENTVLTLSSSEAVGPSNDTYVPITHIHDTPSAFVGPPQCADCGNGVSWEIAHNVIAGFCAQAAGMGLESPFNPGAGTFTGIYGTWEYYNNPVDFSSGTMVIDVHALGNPGCGVQRFTYEMCTLNLEVSIDQCDGDGPKRGGYATDGCLGWGISANPTGLC</sequence>
<feature type="chain" id="PRO_5042900949" evidence="1">
    <location>
        <begin position="17"/>
        <end position="356"/>
    </location>
</feature>
<dbReference type="AlphaFoldDB" id="A0AAN7ZRK9"/>
<organism evidence="2 3">
    <name type="scientific">Elasticomyces elasticus</name>
    <dbReference type="NCBI Taxonomy" id="574655"/>
    <lineage>
        <taxon>Eukaryota</taxon>
        <taxon>Fungi</taxon>
        <taxon>Dikarya</taxon>
        <taxon>Ascomycota</taxon>
        <taxon>Pezizomycotina</taxon>
        <taxon>Dothideomycetes</taxon>
        <taxon>Dothideomycetidae</taxon>
        <taxon>Mycosphaerellales</taxon>
        <taxon>Teratosphaeriaceae</taxon>
        <taxon>Elasticomyces</taxon>
    </lineage>
</organism>
<evidence type="ECO:0000313" key="2">
    <source>
        <dbReference type="EMBL" id="KAK5693487.1"/>
    </source>
</evidence>
<feature type="signal peptide" evidence="1">
    <location>
        <begin position="1"/>
        <end position="16"/>
    </location>
</feature>
<keyword evidence="1" id="KW-0732">Signal</keyword>
<evidence type="ECO:0000256" key="1">
    <source>
        <dbReference type="SAM" id="SignalP"/>
    </source>
</evidence>
<evidence type="ECO:0000313" key="3">
    <source>
        <dbReference type="Proteomes" id="UP001310594"/>
    </source>
</evidence>
<accession>A0AAN7ZRK9</accession>
<name>A0AAN7ZRK9_9PEZI</name>
<proteinExistence type="predicted"/>
<reference evidence="2" key="1">
    <citation type="submission" date="2023-08" db="EMBL/GenBank/DDBJ databases">
        <title>Black Yeasts Isolated from many extreme environments.</title>
        <authorList>
            <person name="Coleine C."/>
            <person name="Stajich J.E."/>
            <person name="Selbmann L."/>
        </authorList>
    </citation>
    <scope>NUCLEOTIDE SEQUENCE</scope>
    <source>
        <strain evidence="2">CCFEE 5810</strain>
    </source>
</reference>
<protein>
    <submittedName>
        <fullName evidence="2">Uncharacterized protein</fullName>
    </submittedName>
</protein>
<dbReference type="EMBL" id="JAVRQU010000017">
    <property type="protein sequence ID" value="KAK5693487.1"/>
    <property type="molecule type" value="Genomic_DNA"/>
</dbReference>
<comment type="caution">
    <text evidence="2">The sequence shown here is derived from an EMBL/GenBank/DDBJ whole genome shotgun (WGS) entry which is preliminary data.</text>
</comment>